<evidence type="ECO:0000256" key="9">
    <source>
        <dbReference type="ARBA" id="ARBA00023163"/>
    </source>
</evidence>
<dbReference type="Proteomes" id="UP000242875">
    <property type="component" value="Unassembled WGS sequence"/>
</dbReference>
<evidence type="ECO:0000256" key="4">
    <source>
        <dbReference type="ARBA" id="ARBA00022801"/>
    </source>
</evidence>
<dbReference type="FunFam" id="3.40.470.10:FF:000002">
    <property type="entry name" value="G/T mismatch-specific thymine DNA glycosylase"/>
    <property type="match status" value="1"/>
</dbReference>
<evidence type="ECO:0000259" key="18">
    <source>
        <dbReference type="SMART" id="SM00986"/>
    </source>
</evidence>
<keyword evidence="6" id="KW-0156">Chromatin regulator</keyword>
<gene>
    <name evidence="19" type="ORF">BZG36_01554</name>
</gene>
<evidence type="ECO:0000256" key="14">
    <source>
        <dbReference type="ARBA" id="ARBA00064519"/>
    </source>
</evidence>
<keyword evidence="5" id="KW-0832">Ubl conjugation</keyword>
<evidence type="ECO:0000256" key="3">
    <source>
        <dbReference type="ARBA" id="ARBA00022763"/>
    </source>
</evidence>
<evidence type="ECO:0000256" key="17">
    <source>
        <dbReference type="ARBA" id="ARBA00083221"/>
    </source>
</evidence>
<dbReference type="Gene3D" id="3.40.470.10">
    <property type="entry name" value="Uracil-DNA glycosylase-like domain"/>
    <property type="match status" value="1"/>
</dbReference>
<comment type="subunit">
    <text evidence="14">Homodimer. Interacts with AICDA and GADD45A.</text>
</comment>
<keyword evidence="9" id="KW-0804">Transcription</keyword>
<organism evidence="19 20">
    <name type="scientific">Bifiguratus adelaidae</name>
    <dbReference type="NCBI Taxonomy" id="1938954"/>
    <lineage>
        <taxon>Eukaryota</taxon>
        <taxon>Fungi</taxon>
        <taxon>Fungi incertae sedis</taxon>
        <taxon>Mucoromycota</taxon>
        <taxon>Mucoromycotina</taxon>
        <taxon>Endogonomycetes</taxon>
        <taxon>Endogonales</taxon>
        <taxon>Endogonales incertae sedis</taxon>
        <taxon>Bifiguratus</taxon>
    </lineage>
</organism>
<evidence type="ECO:0000256" key="15">
    <source>
        <dbReference type="ARBA" id="ARBA00066769"/>
    </source>
</evidence>
<keyword evidence="20" id="KW-1185">Reference proteome</keyword>
<evidence type="ECO:0000256" key="8">
    <source>
        <dbReference type="ARBA" id="ARBA00023159"/>
    </source>
</evidence>
<dbReference type="SMART" id="SM00987">
    <property type="entry name" value="UreE_C"/>
    <property type="match status" value="1"/>
</dbReference>
<dbReference type="SMART" id="SM00986">
    <property type="entry name" value="UDG"/>
    <property type="match status" value="1"/>
</dbReference>
<feature type="domain" description="Uracil-DNA glycosylase-like" evidence="18">
    <location>
        <begin position="35"/>
        <end position="221"/>
    </location>
</feature>
<dbReference type="PANTHER" id="PTHR12159">
    <property type="entry name" value="G/T AND G/U MISMATCH-SPECIFIC DNA GLYCOSYLASE"/>
    <property type="match status" value="1"/>
</dbReference>
<comment type="caution">
    <text evidence="19">The sequence shown here is derived from an EMBL/GenBank/DDBJ whole genome shotgun (WGS) entry which is preliminary data.</text>
</comment>
<dbReference type="SUPFAM" id="SSF52141">
    <property type="entry name" value="Uracil-DNA glycosylase-like"/>
    <property type="match status" value="1"/>
</dbReference>
<keyword evidence="4" id="KW-0378">Hydrolase</keyword>
<dbReference type="EMBL" id="MVBO01000017">
    <property type="protein sequence ID" value="OZJ05355.1"/>
    <property type="molecule type" value="Genomic_DNA"/>
</dbReference>
<dbReference type="InterPro" id="IPR005122">
    <property type="entry name" value="Uracil-DNA_glycosylase-like"/>
</dbReference>
<accession>A0A261Y420</accession>
<sequence>MSFRGDIQKYAYEGDVKHIKVESCELSRDLEQPVPDNIANDLKILFVGINPGFASAKAGHHFAGPTNHFWPCLHESGLTDRRLKPSEDVLLPEHYQIGITNLSHRATRTSTMLTLEEQRAGVPSLVEKIRTHRPHIVCFVGRAIWEIFVGGKRRTGYKVPFEGPIDDKAVFQFGLQPDAFRLAWHSDDSKEHMGSSRFFVMPSTSGLVSQYQKKDKVEFFRQLKILADA</sequence>
<dbReference type="EC" id="3.2.2.29" evidence="15"/>
<evidence type="ECO:0000256" key="5">
    <source>
        <dbReference type="ARBA" id="ARBA00022843"/>
    </source>
</evidence>
<dbReference type="GO" id="GO:0040029">
    <property type="term" value="P:epigenetic regulation of gene expression"/>
    <property type="evidence" value="ECO:0007669"/>
    <property type="project" value="UniProtKB-ARBA"/>
</dbReference>
<dbReference type="OrthoDB" id="565731at2759"/>
<name>A0A261Y420_9FUNG</name>
<dbReference type="InterPro" id="IPR036895">
    <property type="entry name" value="Uracil-DNA_glycosylase-like_sf"/>
</dbReference>
<dbReference type="GO" id="GO:0006285">
    <property type="term" value="P:base-excision repair, AP site formation"/>
    <property type="evidence" value="ECO:0007669"/>
    <property type="project" value="InterPro"/>
</dbReference>
<dbReference type="InterPro" id="IPR015637">
    <property type="entry name" value="MUG/TDG"/>
</dbReference>
<dbReference type="AlphaFoldDB" id="A0A261Y420"/>
<evidence type="ECO:0000313" key="19">
    <source>
        <dbReference type="EMBL" id="OZJ05355.1"/>
    </source>
</evidence>
<comment type="subcellular location">
    <subcellularLocation>
        <location evidence="1">Nucleus</location>
    </subcellularLocation>
</comment>
<proteinExistence type="inferred from homology"/>
<evidence type="ECO:0000256" key="1">
    <source>
        <dbReference type="ARBA" id="ARBA00004123"/>
    </source>
</evidence>
<comment type="similarity">
    <text evidence="13">Belongs to the uracil-DNA glycosylase (UDG) superfamily. TDG/mug family.</text>
</comment>
<keyword evidence="10" id="KW-0234">DNA repair</keyword>
<dbReference type="GO" id="GO:0004844">
    <property type="term" value="F:uracil DNA N-glycosylase activity"/>
    <property type="evidence" value="ECO:0007669"/>
    <property type="project" value="TreeGrafter"/>
</dbReference>
<evidence type="ECO:0000256" key="13">
    <source>
        <dbReference type="ARBA" id="ARBA00061261"/>
    </source>
</evidence>
<keyword evidence="3" id="KW-0227">DNA damage</keyword>
<dbReference type="GO" id="GO:0032183">
    <property type="term" value="F:SUMO binding"/>
    <property type="evidence" value="ECO:0007669"/>
    <property type="project" value="UniProtKB-ARBA"/>
</dbReference>
<evidence type="ECO:0000256" key="16">
    <source>
        <dbReference type="ARBA" id="ARBA00071248"/>
    </source>
</evidence>
<dbReference type="CDD" id="cd10028">
    <property type="entry name" value="UDG-F2_TDG_MUG"/>
    <property type="match status" value="1"/>
</dbReference>
<keyword evidence="8" id="KW-0010">Activator</keyword>
<evidence type="ECO:0000256" key="12">
    <source>
        <dbReference type="ARBA" id="ARBA00052915"/>
    </source>
</evidence>
<dbReference type="PANTHER" id="PTHR12159:SF9">
    <property type="entry name" value="G_T MISMATCH-SPECIFIC THYMINE DNA GLYCOSYLASE"/>
    <property type="match status" value="1"/>
</dbReference>
<keyword evidence="7" id="KW-0805">Transcription regulation</keyword>
<dbReference type="Pfam" id="PF03167">
    <property type="entry name" value="UDG"/>
    <property type="match status" value="1"/>
</dbReference>
<dbReference type="GO" id="GO:0005654">
    <property type="term" value="C:nucleoplasm"/>
    <property type="evidence" value="ECO:0007669"/>
    <property type="project" value="UniProtKB-ARBA"/>
</dbReference>
<evidence type="ECO:0000256" key="7">
    <source>
        <dbReference type="ARBA" id="ARBA00023015"/>
    </source>
</evidence>
<comment type="catalytic activity">
    <reaction evidence="12">
        <text>Hydrolyzes mismatched double-stranded DNA and polynucleotides, releasing free thymine.</text>
        <dbReference type="EC" id="3.2.2.29"/>
    </reaction>
</comment>
<evidence type="ECO:0000313" key="20">
    <source>
        <dbReference type="Proteomes" id="UP000242875"/>
    </source>
</evidence>
<evidence type="ECO:0000256" key="11">
    <source>
        <dbReference type="ARBA" id="ARBA00023242"/>
    </source>
</evidence>
<evidence type="ECO:0000256" key="6">
    <source>
        <dbReference type="ARBA" id="ARBA00022853"/>
    </source>
</evidence>
<reference evidence="19 20" key="1">
    <citation type="journal article" date="2017" name="Mycologia">
        <title>Bifiguratus adelaidae, gen. et sp. nov., a new member of Mucoromycotina in endophytic and soil-dwelling habitats.</title>
        <authorList>
            <person name="Torres-Cruz T.J."/>
            <person name="Billingsley Tobias T.L."/>
            <person name="Almatruk M."/>
            <person name="Hesse C."/>
            <person name="Kuske C.R."/>
            <person name="Desiro A."/>
            <person name="Benucci G.M."/>
            <person name="Bonito G."/>
            <person name="Stajich J.E."/>
            <person name="Dunlap C."/>
            <person name="Arnold A.E."/>
            <person name="Porras-Alfaro A."/>
        </authorList>
    </citation>
    <scope>NUCLEOTIDE SEQUENCE [LARGE SCALE GENOMIC DNA]</scope>
    <source>
        <strain evidence="19 20">AZ0501</strain>
    </source>
</reference>
<evidence type="ECO:0000256" key="10">
    <source>
        <dbReference type="ARBA" id="ARBA00023204"/>
    </source>
</evidence>
<evidence type="ECO:0000256" key="2">
    <source>
        <dbReference type="ARBA" id="ARBA00022499"/>
    </source>
</evidence>
<dbReference type="GO" id="GO:0003677">
    <property type="term" value="F:DNA binding"/>
    <property type="evidence" value="ECO:0007669"/>
    <property type="project" value="UniProtKB-ARBA"/>
</dbReference>
<dbReference type="GO" id="GO:0141016">
    <property type="term" value="F:G/T mismatch-specific thymine-DNA glycosylase activity"/>
    <property type="evidence" value="ECO:0007669"/>
    <property type="project" value="UniProtKB-EC"/>
</dbReference>
<keyword evidence="2" id="KW-1017">Isopeptide bond</keyword>
<protein>
    <recommendedName>
        <fullName evidence="16">G/T mismatch-specific thymine DNA glycosylase</fullName>
        <ecNumber evidence="15">3.2.2.29</ecNumber>
    </recommendedName>
    <alternativeName>
        <fullName evidence="17">Thymine-DNA glycosylase</fullName>
    </alternativeName>
</protein>
<keyword evidence="11" id="KW-0539">Nucleus</keyword>